<comment type="caution">
    <text evidence="1">The sequence shown here is derived from an EMBL/GenBank/DDBJ whole genome shotgun (WGS) entry which is preliminary data.</text>
</comment>
<proteinExistence type="predicted"/>
<protein>
    <submittedName>
        <fullName evidence="1">Uncharacterized protein</fullName>
    </submittedName>
</protein>
<dbReference type="EMBL" id="JAVRHU010000005">
    <property type="protein sequence ID" value="MDT0622674.1"/>
    <property type="molecule type" value="Genomic_DNA"/>
</dbReference>
<evidence type="ECO:0000313" key="1">
    <source>
        <dbReference type="EMBL" id="MDT0622674.1"/>
    </source>
</evidence>
<dbReference type="Proteomes" id="UP001250662">
    <property type="component" value="Unassembled WGS sequence"/>
</dbReference>
<dbReference type="RefSeq" id="WP_311388372.1">
    <property type="nucleotide sequence ID" value="NZ_JAVRHU010000005.1"/>
</dbReference>
<organism evidence="1 2">
    <name type="scientific">Croceitalea vernalis</name>
    <dbReference type="NCBI Taxonomy" id="3075599"/>
    <lineage>
        <taxon>Bacteria</taxon>
        <taxon>Pseudomonadati</taxon>
        <taxon>Bacteroidota</taxon>
        <taxon>Flavobacteriia</taxon>
        <taxon>Flavobacteriales</taxon>
        <taxon>Flavobacteriaceae</taxon>
        <taxon>Croceitalea</taxon>
    </lineage>
</organism>
<evidence type="ECO:0000313" key="2">
    <source>
        <dbReference type="Proteomes" id="UP001250662"/>
    </source>
</evidence>
<sequence>MIREKIFILIFFIISINCFGQTNNWTNENFESKFITYVPVKKENVSNKNFSIGEMIILETKKNIKNKPENFNYADYWNATTALYALNEEKEIWEISLRKLGKSKGGCEYLESFKEQSKFYNDSKELYDSLILNCSSFLKQKEIEFNLSEYVKKNELDLELVKLVNNVSENDQKFRIADMEKQHDLDFKNQKIIDSLFQKYKTYIGKSLVGKKYQSAMWAVIQHSNIEMMEKYLPIIQNAVKEEELSVVPFKMLIDRVYWINNGYQIFGSQAGVDLADKKTRTEVAKKYGVE</sequence>
<dbReference type="InterPro" id="IPR046732">
    <property type="entry name" value="DUF6624"/>
</dbReference>
<keyword evidence="2" id="KW-1185">Reference proteome</keyword>
<name>A0ABU3BKM4_9FLAO</name>
<dbReference type="Pfam" id="PF20329">
    <property type="entry name" value="DUF6624"/>
    <property type="match status" value="1"/>
</dbReference>
<reference evidence="1 2" key="1">
    <citation type="submission" date="2023-09" db="EMBL/GenBank/DDBJ databases">
        <authorList>
            <person name="Rey-Velasco X."/>
        </authorList>
    </citation>
    <scope>NUCLEOTIDE SEQUENCE [LARGE SCALE GENOMIC DNA]</scope>
    <source>
        <strain evidence="1 2">P007</strain>
    </source>
</reference>
<accession>A0ABU3BKM4</accession>
<gene>
    <name evidence="1" type="ORF">RM520_13675</name>
</gene>